<dbReference type="GO" id="GO:0016787">
    <property type="term" value="F:hydrolase activity"/>
    <property type="evidence" value="ECO:0007669"/>
    <property type="project" value="UniProtKB-KW"/>
</dbReference>
<comment type="caution">
    <text evidence="17">The sequence shown here is derived from an EMBL/GenBank/DDBJ whole genome shotgun (WGS) entry which is preliminary data.</text>
</comment>
<feature type="transmembrane region" description="Helical" evidence="14">
    <location>
        <begin position="420"/>
        <end position="445"/>
    </location>
</feature>
<dbReference type="PROSITE" id="PS50835">
    <property type="entry name" value="IG_LIKE"/>
    <property type="match status" value="2"/>
</dbReference>
<evidence type="ECO:0000313" key="18">
    <source>
        <dbReference type="Proteomes" id="UP001044222"/>
    </source>
</evidence>
<evidence type="ECO:0000313" key="17">
    <source>
        <dbReference type="EMBL" id="KAG5833475.1"/>
    </source>
</evidence>
<organism evidence="17 18">
    <name type="scientific">Anguilla anguilla</name>
    <name type="common">European freshwater eel</name>
    <name type="synonym">Muraena anguilla</name>
    <dbReference type="NCBI Taxonomy" id="7936"/>
    <lineage>
        <taxon>Eukaryota</taxon>
        <taxon>Metazoa</taxon>
        <taxon>Chordata</taxon>
        <taxon>Craniata</taxon>
        <taxon>Vertebrata</taxon>
        <taxon>Euteleostomi</taxon>
        <taxon>Actinopterygii</taxon>
        <taxon>Neopterygii</taxon>
        <taxon>Teleostei</taxon>
        <taxon>Anguilliformes</taxon>
        <taxon>Anguillidae</taxon>
        <taxon>Anguilla</taxon>
    </lineage>
</organism>
<keyword evidence="12" id="KW-0325">Glycoprotein</keyword>
<evidence type="ECO:0000256" key="13">
    <source>
        <dbReference type="ARBA" id="ARBA00023319"/>
    </source>
</evidence>
<evidence type="ECO:0000256" key="11">
    <source>
        <dbReference type="ARBA" id="ARBA00023170"/>
    </source>
</evidence>
<keyword evidence="6" id="KW-0378">Hydrolase</keyword>
<keyword evidence="5" id="KW-0677">Repeat</keyword>
<dbReference type="SMART" id="SM00409">
    <property type="entry name" value="IG"/>
    <property type="match status" value="3"/>
</dbReference>
<evidence type="ECO:0000259" key="15">
    <source>
        <dbReference type="PROSITE" id="PS50104"/>
    </source>
</evidence>
<dbReference type="PANTHER" id="PTHR11890">
    <property type="entry name" value="INTERLEUKIN-1 RECEPTOR FAMILY MEMBER"/>
    <property type="match status" value="1"/>
</dbReference>
<evidence type="ECO:0000256" key="6">
    <source>
        <dbReference type="ARBA" id="ARBA00022801"/>
    </source>
</evidence>
<protein>
    <submittedName>
        <fullName evidence="17">Uncharacterized protein</fullName>
    </submittedName>
</protein>
<evidence type="ECO:0000256" key="2">
    <source>
        <dbReference type="ARBA" id="ARBA00009752"/>
    </source>
</evidence>
<dbReference type="SUPFAM" id="SSF48726">
    <property type="entry name" value="Immunoglobulin"/>
    <property type="match status" value="2"/>
</dbReference>
<keyword evidence="9 14" id="KW-0472">Membrane</keyword>
<dbReference type="InterPro" id="IPR003599">
    <property type="entry name" value="Ig_sub"/>
</dbReference>
<keyword evidence="10" id="KW-1015">Disulfide bond</keyword>
<comment type="subcellular location">
    <subcellularLocation>
        <location evidence="1">Membrane</location>
        <topology evidence="1">Single-pass type I membrane protein</topology>
    </subcellularLocation>
</comment>
<dbReference type="InterPro" id="IPR015621">
    <property type="entry name" value="IL-1_rcpt_fam"/>
</dbReference>
<evidence type="ECO:0000256" key="14">
    <source>
        <dbReference type="SAM" id="Phobius"/>
    </source>
</evidence>
<name>A0A9D3RKH5_ANGAN</name>
<reference evidence="17" key="1">
    <citation type="submission" date="2021-01" db="EMBL/GenBank/DDBJ databases">
        <title>A chromosome-scale assembly of European eel, Anguilla anguilla.</title>
        <authorList>
            <person name="Henkel C."/>
            <person name="Jong-Raadsen S.A."/>
            <person name="Dufour S."/>
            <person name="Weltzien F.-A."/>
            <person name="Palstra A.P."/>
            <person name="Pelster B."/>
            <person name="Spaink H.P."/>
            <person name="Van Den Thillart G.E."/>
            <person name="Jansen H."/>
            <person name="Zahm M."/>
            <person name="Klopp C."/>
            <person name="Cedric C."/>
            <person name="Louis A."/>
            <person name="Berthelot C."/>
            <person name="Parey E."/>
            <person name="Roest Crollius H."/>
            <person name="Montfort J."/>
            <person name="Robinson-Rechavi M."/>
            <person name="Bucao C."/>
            <person name="Bouchez O."/>
            <person name="Gislard M."/>
            <person name="Lluch J."/>
            <person name="Milhes M."/>
            <person name="Lampietro C."/>
            <person name="Lopez Roques C."/>
            <person name="Donnadieu C."/>
            <person name="Braasch I."/>
            <person name="Desvignes T."/>
            <person name="Postlethwait J."/>
            <person name="Bobe J."/>
            <person name="Guiguen Y."/>
            <person name="Dirks R."/>
        </authorList>
    </citation>
    <scope>NUCLEOTIDE SEQUENCE</scope>
    <source>
        <strain evidence="17">Tag_6206</strain>
        <tissue evidence="17">Liver</tissue>
    </source>
</reference>
<dbReference type="FunFam" id="3.40.50.10140:FF:000002">
    <property type="entry name" value="Interleukin 1 receptor accessory protein"/>
    <property type="match status" value="1"/>
</dbReference>
<feature type="domain" description="Ig-like" evidence="16">
    <location>
        <begin position="99"/>
        <end position="183"/>
    </location>
</feature>
<evidence type="ECO:0000256" key="7">
    <source>
        <dbReference type="ARBA" id="ARBA00022989"/>
    </source>
</evidence>
<dbReference type="InterPro" id="IPR035897">
    <property type="entry name" value="Toll_tir_struct_dom_sf"/>
</dbReference>
<accession>A0A9D3RKH5</accession>
<dbReference type="Gene3D" id="3.40.50.10140">
    <property type="entry name" value="Toll/interleukin-1 receptor homology (TIR) domain"/>
    <property type="match status" value="1"/>
</dbReference>
<dbReference type="SMART" id="SM00255">
    <property type="entry name" value="TIR"/>
    <property type="match status" value="1"/>
</dbReference>
<keyword evidence="13" id="KW-0393">Immunoglobulin domain</keyword>
<dbReference type="Proteomes" id="UP001044222">
    <property type="component" value="Chromosome 16"/>
</dbReference>
<dbReference type="EMBL" id="JAFIRN010000016">
    <property type="protein sequence ID" value="KAG5833475.1"/>
    <property type="molecule type" value="Genomic_DNA"/>
</dbReference>
<dbReference type="PRINTS" id="PR01536">
    <property type="entry name" value="INTRLKN1R12F"/>
</dbReference>
<keyword evidence="8" id="KW-0520">NAD</keyword>
<dbReference type="AlphaFoldDB" id="A0A9D3RKH5"/>
<gene>
    <name evidence="17" type="ORF">ANANG_G00276330</name>
</gene>
<dbReference type="InterPro" id="IPR000157">
    <property type="entry name" value="TIR_dom"/>
</dbReference>
<comment type="similarity">
    <text evidence="2">Belongs to the interleukin-1 receptor family.</text>
</comment>
<feature type="domain" description="Ig-like" evidence="16">
    <location>
        <begin position="211"/>
        <end position="298"/>
    </location>
</feature>
<dbReference type="GO" id="GO:0004908">
    <property type="term" value="F:interleukin-1 receptor activity"/>
    <property type="evidence" value="ECO:0007669"/>
    <property type="project" value="InterPro"/>
</dbReference>
<evidence type="ECO:0000256" key="8">
    <source>
        <dbReference type="ARBA" id="ARBA00023027"/>
    </source>
</evidence>
<evidence type="ECO:0000256" key="4">
    <source>
        <dbReference type="ARBA" id="ARBA00022729"/>
    </source>
</evidence>
<dbReference type="PROSITE" id="PS50104">
    <property type="entry name" value="TIR"/>
    <property type="match status" value="1"/>
</dbReference>
<keyword evidence="18" id="KW-1185">Reference proteome</keyword>
<dbReference type="Pfam" id="PF01582">
    <property type="entry name" value="TIR"/>
    <property type="match status" value="1"/>
</dbReference>
<evidence type="ECO:0000256" key="9">
    <source>
        <dbReference type="ARBA" id="ARBA00023136"/>
    </source>
</evidence>
<dbReference type="InterPro" id="IPR004074">
    <property type="entry name" value="IL-1_rcpt_I/II-typ"/>
</dbReference>
<dbReference type="SUPFAM" id="SSF52200">
    <property type="entry name" value="Toll/Interleukin receptor TIR domain"/>
    <property type="match status" value="1"/>
</dbReference>
<keyword evidence="4" id="KW-0732">Signal</keyword>
<dbReference type="PRINTS" id="PR01537">
    <property type="entry name" value="INTRLKN1R1F"/>
</dbReference>
<dbReference type="FunFam" id="2.60.40.10:FF:000188">
    <property type="entry name" value="Interleukin-1 receptor accessory protein-like 1"/>
    <property type="match status" value="1"/>
</dbReference>
<evidence type="ECO:0000256" key="3">
    <source>
        <dbReference type="ARBA" id="ARBA00022692"/>
    </source>
</evidence>
<keyword evidence="11" id="KW-0675">Receptor</keyword>
<dbReference type="InterPro" id="IPR036179">
    <property type="entry name" value="Ig-like_dom_sf"/>
</dbReference>
<evidence type="ECO:0000256" key="10">
    <source>
        <dbReference type="ARBA" id="ARBA00023157"/>
    </source>
</evidence>
<evidence type="ECO:0000256" key="5">
    <source>
        <dbReference type="ARBA" id="ARBA00022737"/>
    </source>
</evidence>
<proteinExistence type="inferred from homology"/>
<feature type="domain" description="TIR" evidence="15">
    <location>
        <begin position="469"/>
        <end position="628"/>
    </location>
</feature>
<keyword evidence="7 14" id="KW-1133">Transmembrane helix</keyword>
<dbReference type="PANTHER" id="PTHR11890:SF3">
    <property type="entry name" value="INTERLEUKIN-1 RECEPTOR TYPE 2"/>
    <property type="match status" value="1"/>
</dbReference>
<dbReference type="GO" id="GO:0016020">
    <property type="term" value="C:membrane"/>
    <property type="evidence" value="ECO:0007669"/>
    <property type="project" value="UniProtKB-SubCell"/>
</dbReference>
<sequence length="649" mass="72937">MQLIIEISSGVSDSWHRPVCGVAKYSERARFSLSEGNCNTVLLTFVFENRPSAATAGSERNNGSLLCTAMSQMLPILLAAAACLHGIVAVKADVCVSPPSAEHCKDYETQFERVFTVPGDAAVLNCTLASPDVFDLNSTPYNISWYECKTGRELSGEGGQFRVRETSLWLLNSTLEDAGQYECILRTPNGCFKQKSVLRVDPAKAGDCRRPHMAVQSLTTIANGYLVCPLNTYMSLVDSYSIQWYKGCEPVVEGDKFSLMRENKLLLRHVVANDTGHYTCRMTFNLTGTIGHAAETIVCNIKDDWNMRPIVYQPMNETVKADYGGHFNKTCRVFVPSKGKLWVDVYWASEEDFISMDPSDRVHQVQLSKQKVNDGVWLEVLINFTKVKEEDFNQTYTCMVFSDKGVVTSIFTLQPSDPNFMIPLALLFVVLALTFLTSVTAYKIFKIDIILWCRSYLPYFYTSSGSDGKAYDAYVVYPRMCWNGLHGSAETFVIHTLPQVLEKKCGYKLFIYSRDSLPGEAVVDSVQENICKSRRLMLLYTASTFSELGSPLRFEQEIGMHVALVEGTLQVILVELEEVTDYSLFPESVLHLKSKQGALQWWKTARETTGGPQICPSSRFWKQVRYRMPVKSTPVSSLPKHGCWMFNGP</sequence>
<evidence type="ECO:0000256" key="1">
    <source>
        <dbReference type="ARBA" id="ARBA00004479"/>
    </source>
</evidence>
<evidence type="ECO:0000256" key="12">
    <source>
        <dbReference type="ARBA" id="ARBA00023180"/>
    </source>
</evidence>
<dbReference type="Gene3D" id="2.60.40.10">
    <property type="entry name" value="Immunoglobulins"/>
    <property type="match status" value="3"/>
</dbReference>
<dbReference type="InterPro" id="IPR007110">
    <property type="entry name" value="Ig-like_dom"/>
</dbReference>
<dbReference type="InterPro" id="IPR013783">
    <property type="entry name" value="Ig-like_fold"/>
</dbReference>
<keyword evidence="3 14" id="KW-0812">Transmembrane</keyword>
<evidence type="ECO:0000259" key="16">
    <source>
        <dbReference type="PROSITE" id="PS50835"/>
    </source>
</evidence>